<proteinExistence type="inferred from homology"/>
<accession>A0A194X839</accession>
<dbReference type="Pfam" id="PF03171">
    <property type="entry name" value="2OG-FeII_Oxy"/>
    <property type="match status" value="1"/>
</dbReference>
<dbReference type="InterPro" id="IPR026992">
    <property type="entry name" value="DIOX_N"/>
</dbReference>
<dbReference type="KEGG" id="psco:LY89DRAFT_646844"/>
<dbReference type="GO" id="GO:0016491">
    <property type="term" value="F:oxidoreductase activity"/>
    <property type="evidence" value="ECO:0007669"/>
    <property type="project" value="UniProtKB-KW"/>
</dbReference>
<protein>
    <submittedName>
        <fullName evidence="4">Clavaminate synthase-like protein</fullName>
    </submittedName>
</protein>
<dbReference type="PANTHER" id="PTHR47990">
    <property type="entry name" value="2-OXOGLUTARATE (2OG) AND FE(II)-DEPENDENT OXYGENASE SUPERFAMILY PROTEIN-RELATED"/>
    <property type="match status" value="1"/>
</dbReference>
<dbReference type="RefSeq" id="XP_018070686.1">
    <property type="nucleotide sequence ID" value="XM_018211937.1"/>
</dbReference>
<dbReference type="OrthoDB" id="288590at2759"/>
<dbReference type="InterPro" id="IPR044861">
    <property type="entry name" value="IPNS-like_FE2OG_OXY"/>
</dbReference>
<evidence type="ECO:0000256" key="2">
    <source>
        <dbReference type="RuleBase" id="RU003682"/>
    </source>
</evidence>
<dbReference type="Pfam" id="PF14226">
    <property type="entry name" value="DIOX_N"/>
    <property type="match status" value="1"/>
</dbReference>
<dbReference type="InterPro" id="IPR050231">
    <property type="entry name" value="Iron_ascorbate_oxido_reductase"/>
</dbReference>
<keyword evidence="2" id="KW-0560">Oxidoreductase</keyword>
<dbReference type="InParanoid" id="A0A194X839"/>
<keyword evidence="5" id="KW-1185">Reference proteome</keyword>
<dbReference type="GO" id="GO:0044283">
    <property type="term" value="P:small molecule biosynthetic process"/>
    <property type="evidence" value="ECO:0007669"/>
    <property type="project" value="UniProtKB-ARBA"/>
</dbReference>
<evidence type="ECO:0000313" key="5">
    <source>
        <dbReference type="Proteomes" id="UP000070700"/>
    </source>
</evidence>
<keyword evidence="2" id="KW-0479">Metal-binding</keyword>
<dbReference type="PRINTS" id="PR00682">
    <property type="entry name" value="IPNSYNTHASE"/>
</dbReference>
<dbReference type="GO" id="GO:0046872">
    <property type="term" value="F:metal ion binding"/>
    <property type="evidence" value="ECO:0007669"/>
    <property type="project" value="UniProtKB-KW"/>
</dbReference>
<dbReference type="GeneID" id="28821663"/>
<keyword evidence="2" id="KW-0408">Iron</keyword>
<feature type="domain" description="Fe2OG dioxygenase" evidence="3">
    <location>
        <begin position="206"/>
        <end position="307"/>
    </location>
</feature>
<dbReference type="AlphaFoldDB" id="A0A194X839"/>
<sequence length="375" mass="42430">MAEGTERDPGRVYYVAGGFPQSRPILTGPDAKETFDKIPIIDFANLLFPSLEARQKLAKEVGHAAEHVGFFYAINTPVSNTKIDTIFDVIARFFQQPEEDKLQIECTKSNAAKGFMPAQQTGPHGVVRESFSMGNDYTEPEQKEISTAKEGAVSLNQWPDETLPEFRKAIYAYYHEMYPFAKKLVQIFALALGLPEYALDQYCCLPLTDITMQYYPVQSHKTEPMELLFPHADFGTLTLLLQNDVAGLEVLNANGIWIPAPPIPHSFVVNTGNYVEAWTNGRWPATVHRVHASLDKPRFSLPFFLSPSCDVVLSPLQELLKENETPRYEEQNIGQRHVKAMLGTRPSHPMTKRLREALKEEDWRYEILSEPSLLA</sequence>
<dbReference type="SUPFAM" id="SSF51197">
    <property type="entry name" value="Clavaminate synthase-like"/>
    <property type="match status" value="1"/>
</dbReference>
<dbReference type="InterPro" id="IPR005123">
    <property type="entry name" value="Oxoglu/Fe-dep_dioxygenase_dom"/>
</dbReference>
<dbReference type="EMBL" id="KQ947416">
    <property type="protein sequence ID" value="KUJ16331.1"/>
    <property type="molecule type" value="Genomic_DNA"/>
</dbReference>
<comment type="similarity">
    <text evidence="1 2">Belongs to the iron/ascorbate-dependent oxidoreductase family.</text>
</comment>
<evidence type="ECO:0000313" key="4">
    <source>
        <dbReference type="EMBL" id="KUJ16331.1"/>
    </source>
</evidence>
<organism evidence="4 5">
    <name type="scientific">Mollisia scopiformis</name>
    <name type="common">Conifer needle endophyte fungus</name>
    <name type="synonym">Phialocephala scopiformis</name>
    <dbReference type="NCBI Taxonomy" id="149040"/>
    <lineage>
        <taxon>Eukaryota</taxon>
        <taxon>Fungi</taxon>
        <taxon>Dikarya</taxon>
        <taxon>Ascomycota</taxon>
        <taxon>Pezizomycotina</taxon>
        <taxon>Leotiomycetes</taxon>
        <taxon>Helotiales</taxon>
        <taxon>Mollisiaceae</taxon>
        <taxon>Mollisia</taxon>
    </lineage>
</organism>
<name>A0A194X839_MOLSC</name>
<dbReference type="Gene3D" id="2.60.120.330">
    <property type="entry name" value="B-lactam Antibiotic, Isopenicillin N Synthase, Chain"/>
    <property type="match status" value="1"/>
</dbReference>
<dbReference type="PROSITE" id="PS51471">
    <property type="entry name" value="FE2OG_OXY"/>
    <property type="match status" value="1"/>
</dbReference>
<evidence type="ECO:0000256" key="1">
    <source>
        <dbReference type="ARBA" id="ARBA00008056"/>
    </source>
</evidence>
<reference evidence="4 5" key="1">
    <citation type="submission" date="2015-10" db="EMBL/GenBank/DDBJ databases">
        <title>Full genome of DAOMC 229536 Phialocephala scopiformis, a fungal endophyte of spruce producing the potent anti-insectan compound rugulosin.</title>
        <authorList>
            <consortium name="DOE Joint Genome Institute"/>
            <person name="Walker A.K."/>
            <person name="Frasz S.L."/>
            <person name="Seifert K.A."/>
            <person name="Miller J.D."/>
            <person name="Mondo S.J."/>
            <person name="Labutti K."/>
            <person name="Lipzen A."/>
            <person name="Dockter R."/>
            <person name="Kennedy M."/>
            <person name="Grigoriev I.V."/>
            <person name="Spatafora J.W."/>
        </authorList>
    </citation>
    <scope>NUCLEOTIDE SEQUENCE [LARGE SCALE GENOMIC DNA]</scope>
    <source>
        <strain evidence="4 5">CBS 120377</strain>
    </source>
</reference>
<dbReference type="Proteomes" id="UP000070700">
    <property type="component" value="Unassembled WGS sequence"/>
</dbReference>
<dbReference type="InterPro" id="IPR027443">
    <property type="entry name" value="IPNS-like_sf"/>
</dbReference>
<gene>
    <name evidence="4" type="ORF">LY89DRAFT_646844</name>
</gene>
<evidence type="ECO:0000259" key="3">
    <source>
        <dbReference type="PROSITE" id="PS51471"/>
    </source>
</evidence>